<dbReference type="SUPFAM" id="SSF82185">
    <property type="entry name" value="Histone H3 K4-specific methyltransferase SET7/9 N-terminal domain"/>
    <property type="match status" value="1"/>
</dbReference>
<dbReference type="Gene3D" id="2.20.110.10">
    <property type="entry name" value="Histone H3 K4-specific methyltransferase SET7/9 N-terminal domain"/>
    <property type="match status" value="1"/>
</dbReference>
<dbReference type="InParanoid" id="F7BWT4"/>
<name>F7BWT4_ORNAN</name>
<reference evidence="3" key="2">
    <citation type="submission" date="2025-08" db="UniProtKB">
        <authorList>
            <consortium name="Ensembl"/>
        </authorList>
    </citation>
    <scope>IDENTIFICATION</scope>
    <source>
        <strain evidence="3">Glennie</strain>
    </source>
</reference>
<sequence length="188" mass="19690">PPPLPVLPFPPPPGPPLTSGSRGLGRRADPAGSPLAQPAAPAPSSLANGLLLPGDGRGGAVTPATERRARSLVQARTNLPEASAAWPSAPWLIPKSIKYPSFSQMGTSMMNGSGRLEHPSGAVYEGQFKDNKFHGLGTYTFPNGAKYSGNFNENKVEGEGEFTDTQGLEWSGTFHCTAAPGLKLKLQM</sequence>
<dbReference type="Pfam" id="PF02493">
    <property type="entry name" value="MORN"/>
    <property type="match status" value="2"/>
</dbReference>
<evidence type="ECO:0000256" key="2">
    <source>
        <dbReference type="SAM" id="MobiDB-lite"/>
    </source>
</evidence>
<dbReference type="AlphaFoldDB" id="F7BWT4"/>
<feature type="compositionally biased region" description="Low complexity" evidence="2">
    <location>
        <begin position="30"/>
        <end position="54"/>
    </location>
</feature>
<keyword evidence="4" id="KW-1185">Reference proteome</keyword>
<dbReference type="InterPro" id="IPR052849">
    <property type="entry name" value="MORN_repeat_protein"/>
</dbReference>
<evidence type="ECO:0000313" key="3">
    <source>
        <dbReference type="Ensembl" id="ENSOANP00000023578.3"/>
    </source>
</evidence>
<dbReference type="PANTHER" id="PTHR46917:SF1">
    <property type="entry name" value="MORN REPEAT-CONTAINING PROTEIN 2"/>
    <property type="match status" value="1"/>
</dbReference>
<feature type="compositionally biased region" description="Pro residues" evidence="2">
    <location>
        <begin position="1"/>
        <end position="16"/>
    </location>
</feature>
<gene>
    <name evidence="3" type="primary">MORN2</name>
</gene>
<dbReference type="HOGENOM" id="CLU_032017_5_1_1"/>
<dbReference type="SMART" id="SM00698">
    <property type="entry name" value="MORN"/>
    <property type="match status" value="2"/>
</dbReference>
<dbReference type="GeneTree" id="ENSGT00390000006619"/>
<dbReference type="STRING" id="9258.ENSOANP00000023578"/>
<protein>
    <recommendedName>
        <fullName evidence="5">MORN repeat containing 2</fullName>
    </recommendedName>
</protein>
<organism evidence="3 4">
    <name type="scientific">Ornithorhynchus anatinus</name>
    <name type="common">Duckbill platypus</name>
    <dbReference type="NCBI Taxonomy" id="9258"/>
    <lineage>
        <taxon>Eukaryota</taxon>
        <taxon>Metazoa</taxon>
        <taxon>Chordata</taxon>
        <taxon>Craniata</taxon>
        <taxon>Vertebrata</taxon>
        <taxon>Euteleostomi</taxon>
        <taxon>Mammalia</taxon>
        <taxon>Monotremata</taxon>
        <taxon>Ornithorhynchidae</taxon>
        <taxon>Ornithorhynchus</taxon>
    </lineage>
</organism>
<dbReference type="InterPro" id="IPR003409">
    <property type="entry name" value="MORN"/>
</dbReference>
<keyword evidence="1" id="KW-0677">Repeat</keyword>
<reference evidence="3 4" key="1">
    <citation type="journal article" date="2008" name="Nature">
        <title>Genome analysis of the platypus reveals unique signatures of evolution.</title>
        <authorList>
            <person name="Warren W.C."/>
            <person name="Hillier L.W."/>
            <person name="Marshall Graves J.A."/>
            <person name="Birney E."/>
            <person name="Ponting C.P."/>
            <person name="Grutzner F."/>
            <person name="Belov K."/>
            <person name="Miller W."/>
            <person name="Clarke L."/>
            <person name="Chinwalla A.T."/>
            <person name="Yang S.P."/>
            <person name="Heger A."/>
            <person name="Locke D.P."/>
            <person name="Miethke P."/>
            <person name="Waters P.D."/>
            <person name="Veyrunes F."/>
            <person name="Fulton L."/>
            <person name="Fulton B."/>
            <person name="Graves T."/>
            <person name="Wallis J."/>
            <person name="Puente X.S."/>
            <person name="Lopez-Otin C."/>
            <person name="Ordonez G.R."/>
            <person name="Eichler E.E."/>
            <person name="Chen L."/>
            <person name="Cheng Z."/>
            <person name="Deakin J.E."/>
            <person name="Alsop A."/>
            <person name="Thompson K."/>
            <person name="Kirby P."/>
            <person name="Papenfuss A.T."/>
            <person name="Wakefield M.J."/>
            <person name="Olender T."/>
            <person name="Lancet D."/>
            <person name="Huttley G.A."/>
            <person name="Smit A.F."/>
            <person name="Pask A."/>
            <person name="Temple-Smith P."/>
            <person name="Batzer M.A."/>
            <person name="Walker J.A."/>
            <person name="Konkel M.K."/>
            <person name="Harris R.S."/>
            <person name="Whittington C.M."/>
            <person name="Wong E.S."/>
            <person name="Gemmell N.J."/>
            <person name="Buschiazzo E."/>
            <person name="Vargas Jentzsch I.M."/>
            <person name="Merkel A."/>
            <person name="Schmitz J."/>
            <person name="Zemann A."/>
            <person name="Churakov G."/>
            <person name="Kriegs J.O."/>
            <person name="Brosius J."/>
            <person name="Murchison E.P."/>
            <person name="Sachidanandam R."/>
            <person name="Smith C."/>
            <person name="Hannon G.J."/>
            <person name="Tsend-Ayush E."/>
            <person name="McMillan D."/>
            <person name="Attenborough R."/>
            <person name="Rens W."/>
            <person name="Ferguson-Smith M."/>
            <person name="Lefevre C.M."/>
            <person name="Sharp J.A."/>
            <person name="Nicholas K.R."/>
            <person name="Ray D.A."/>
            <person name="Kube M."/>
            <person name="Reinhardt R."/>
            <person name="Pringle T.H."/>
            <person name="Taylor J."/>
            <person name="Jones R.C."/>
            <person name="Nixon B."/>
            <person name="Dacheux J.L."/>
            <person name="Niwa H."/>
            <person name="Sekita Y."/>
            <person name="Huang X."/>
            <person name="Stark A."/>
            <person name="Kheradpour P."/>
            <person name="Kellis M."/>
            <person name="Flicek P."/>
            <person name="Chen Y."/>
            <person name="Webber C."/>
            <person name="Hardison R."/>
            <person name="Nelson J."/>
            <person name="Hallsworth-Pepin K."/>
            <person name="Delehaunty K."/>
            <person name="Markovic C."/>
            <person name="Minx P."/>
            <person name="Feng Y."/>
            <person name="Kremitzki C."/>
            <person name="Mitreva M."/>
            <person name="Glasscock J."/>
            <person name="Wylie T."/>
            <person name="Wohldmann P."/>
            <person name="Thiru P."/>
            <person name="Nhan M.N."/>
            <person name="Pohl C.S."/>
            <person name="Smith S.M."/>
            <person name="Hou S."/>
            <person name="Nefedov M."/>
            <person name="de Jong P.J."/>
            <person name="Renfree M.B."/>
            <person name="Mardis E.R."/>
            <person name="Wilson R.K."/>
        </authorList>
    </citation>
    <scope>NUCLEOTIDE SEQUENCE [LARGE SCALE GENOMIC DNA]</scope>
    <source>
        <strain evidence="3 4">Glennie</strain>
    </source>
</reference>
<dbReference type="Proteomes" id="UP000002279">
    <property type="component" value="Chromosome 1"/>
</dbReference>
<dbReference type="eggNOG" id="KOG0229">
    <property type="taxonomic scope" value="Eukaryota"/>
</dbReference>
<dbReference type="Bgee" id="ENSOANG00000014980">
    <property type="expression patterns" value="Expressed in testis and 8 other cell types or tissues"/>
</dbReference>
<reference evidence="3" key="3">
    <citation type="submission" date="2025-09" db="UniProtKB">
        <authorList>
            <consortium name="Ensembl"/>
        </authorList>
    </citation>
    <scope>IDENTIFICATION</scope>
    <source>
        <strain evidence="3">Glennie</strain>
    </source>
</reference>
<dbReference type="Ensembl" id="ENSOANT00000023582.3">
    <property type="protein sequence ID" value="ENSOANP00000023578.3"/>
    <property type="gene ID" value="ENSOANG00000014980.3"/>
</dbReference>
<accession>F7BWT4</accession>
<dbReference type="PANTHER" id="PTHR46917">
    <property type="entry name" value="MORN REPEAT-CONTAINING PROTEIN 2"/>
    <property type="match status" value="1"/>
</dbReference>
<evidence type="ECO:0000256" key="1">
    <source>
        <dbReference type="ARBA" id="ARBA00022737"/>
    </source>
</evidence>
<evidence type="ECO:0000313" key="4">
    <source>
        <dbReference type="Proteomes" id="UP000002279"/>
    </source>
</evidence>
<proteinExistence type="predicted"/>
<evidence type="ECO:0008006" key="5">
    <source>
        <dbReference type="Google" id="ProtNLM"/>
    </source>
</evidence>
<feature type="region of interest" description="Disordered" evidence="2">
    <location>
        <begin position="1"/>
        <end position="64"/>
    </location>
</feature>